<keyword evidence="3" id="KW-1185">Reference proteome</keyword>
<dbReference type="AlphaFoldDB" id="A0A6G1F470"/>
<evidence type="ECO:0000313" key="2">
    <source>
        <dbReference type="EMBL" id="KAF0931625.1"/>
    </source>
</evidence>
<evidence type="ECO:0000313" key="3">
    <source>
        <dbReference type="Proteomes" id="UP000479710"/>
    </source>
</evidence>
<keyword evidence="1" id="KW-0472">Membrane</keyword>
<proteinExistence type="predicted"/>
<reference evidence="2 3" key="1">
    <citation type="submission" date="2019-11" db="EMBL/GenBank/DDBJ databases">
        <title>Whole genome sequence of Oryza granulata.</title>
        <authorList>
            <person name="Li W."/>
        </authorList>
    </citation>
    <scope>NUCLEOTIDE SEQUENCE [LARGE SCALE GENOMIC DNA]</scope>
    <source>
        <strain evidence="3">cv. Menghai</strain>
        <tissue evidence="2">Leaf</tissue>
    </source>
</reference>
<feature type="transmembrane region" description="Helical" evidence="1">
    <location>
        <begin position="12"/>
        <end position="30"/>
    </location>
</feature>
<protein>
    <submittedName>
        <fullName evidence="2">Uncharacterized protein</fullName>
    </submittedName>
</protein>
<dbReference type="EMBL" id="SPHZ02000001">
    <property type="protein sequence ID" value="KAF0931625.1"/>
    <property type="molecule type" value="Genomic_DNA"/>
</dbReference>
<gene>
    <name evidence="2" type="ORF">E2562_005589</name>
</gene>
<sequence length="69" mass="7468">MSLDREGATASLVRLVLTSLLGSWALIGFAERFSCMPLNPTSLLTPPLLSICIATLTRPTPHVEHHALE</sequence>
<evidence type="ECO:0000256" key="1">
    <source>
        <dbReference type="SAM" id="Phobius"/>
    </source>
</evidence>
<dbReference type="Proteomes" id="UP000479710">
    <property type="component" value="Unassembled WGS sequence"/>
</dbReference>
<accession>A0A6G1F470</accession>
<keyword evidence="1" id="KW-0812">Transmembrane</keyword>
<name>A0A6G1F470_9ORYZ</name>
<organism evidence="2 3">
    <name type="scientific">Oryza meyeriana var. granulata</name>
    <dbReference type="NCBI Taxonomy" id="110450"/>
    <lineage>
        <taxon>Eukaryota</taxon>
        <taxon>Viridiplantae</taxon>
        <taxon>Streptophyta</taxon>
        <taxon>Embryophyta</taxon>
        <taxon>Tracheophyta</taxon>
        <taxon>Spermatophyta</taxon>
        <taxon>Magnoliopsida</taxon>
        <taxon>Liliopsida</taxon>
        <taxon>Poales</taxon>
        <taxon>Poaceae</taxon>
        <taxon>BOP clade</taxon>
        <taxon>Oryzoideae</taxon>
        <taxon>Oryzeae</taxon>
        <taxon>Oryzinae</taxon>
        <taxon>Oryza</taxon>
        <taxon>Oryza meyeriana</taxon>
    </lineage>
</organism>
<keyword evidence="1" id="KW-1133">Transmembrane helix</keyword>
<comment type="caution">
    <text evidence="2">The sequence shown here is derived from an EMBL/GenBank/DDBJ whole genome shotgun (WGS) entry which is preliminary data.</text>
</comment>